<keyword evidence="12" id="KW-1185">Reference proteome</keyword>
<comment type="caution">
    <text evidence="11">The sequence shown here is derived from an EMBL/GenBank/DDBJ whole genome shotgun (WGS) entry which is preliminary data.</text>
</comment>
<comment type="similarity">
    <text evidence="2 8">Belongs to the Casparian strip membrane proteins (CASP) family.</text>
</comment>
<evidence type="ECO:0000256" key="8">
    <source>
        <dbReference type="RuleBase" id="RU361233"/>
    </source>
</evidence>
<feature type="transmembrane region" description="Helical" evidence="8">
    <location>
        <begin position="129"/>
        <end position="149"/>
    </location>
</feature>
<feature type="compositionally biased region" description="Polar residues" evidence="9">
    <location>
        <begin position="30"/>
        <end position="44"/>
    </location>
</feature>
<comment type="subunit">
    <text evidence="3 8">Homodimer and heterodimers.</text>
</comment>
<proteinExistence type="inferred from homology"/>
<feature type="region of interest" description="Disordered" evidence="9">
    <location>
        <begin position="21"/>
        <end position="44"/>
    </location>
</feature>
<keyword evidence="4 8" id="KW-1003">Cell membrane</keyword>
<dbReference type="Pfam" id="PF04535">
    <property type="entry name" value="CASP_dom"/>
    <property type="match status" value="1"/>
</dbReference>
<keyword evidence="7 8" id="KW-0472">Membrane</keyword>
<dbReference type="Proteomes" id="UP001359559">
    <property type="component" value="Unassembled WGS sequence"/>
</dbReference>
<comment type="subcellular location">
    <subcellularLocation>
        <location evidence="1 8">Cell membrane</location>
        <topology evidence="1 8">Multi-pass membrane protein</topology>
    </subcellularLocation>
</comment>
<gene>
    <name evidence="11" type="ORF">RJT34_14121</name>
</gene>
<dbReference type="GO" id="GO:0005886">
    <property type="term" value="C:plasma membrane"/>
    <property type="evidence" value="ECO:0007669"/>
    <property type="project" value="UniProtKB-SubCell"/>
</dbReference>
<protein>
    <recommendedName>
        <fullName evidence="8">CASP-like protein</fullName>
    </recommendedName>
</protein>
<accession>A0AAN9JTA8</accession>
<dbReference type="EMBL" id="JAYKXN010000003">
    <property type="protein sequence ID" value="KAK7303219.1"/>
    <property type="molecule type" value="Genomic_DNA"/>
</dbReference>
<dbReference type="PANTHER" id="PTHR36488">
    <property type="entry name" value="CASP-LIKE PROTEIN 1U1"/>
    <property type="match status" value="1"/>
</dbReference>
<evidence type="ECO:0000256" key="5">
    <source>
        <dbReference type="ARBA" id="ARBA00022692"/>
    </source>
</evidence>
<name>A0AAN9JTA8_CLITE</name>
<keyword evidence="5 8" id="KW-0812">Transmembrane</keyword>
<evidence type="ECO:0000256" key="9">
    <source>
        <dbReference type="SAM" id="MobiDB-lite"/>
    </source>
</evidence>
<evidence type="ECO:0000259" key="10">
    <source>
        <dbReference type="Pfam" id="PF04535"/>
    </source>
</evidence>
<evidence type="ECO:0000256" key="2">
    <source>
        <dbReference type="ARBA" id="ARBA00007651"/>
    </source>
</evidence>
<dbReference type="InterPro" id="IPR006459">
    <property type="entry name" value="CASP/CASPL"/>
</dbReference>
<sequence length="317" mass="34511">MVVGKDEGDDGAIVVSDLEEEAMRKRAPEQPQTRSHVPSSSSLAATDATISDGSLTAKLIFKSDPQTKPLILTLFVVSSMIKTKRVLTLFLRFLAFGATIAAVIVMVTSHDSAEVLNLTFIAKYNNEQVFKYFLIAEAIAYVYSLILLFICSQISLWRLVLILGVVIAMLLSTSVSEALAIAHLGKKGNSHAGKEREEKVDVKFPQPGKLGQHVDDGGINDFCAEVDEIGVVMVNEADEFVVDEFVVEGGEVVVVVDLGTETIEGNQGSVERVSGSHRRRFEVQWNAMDGTVKGERRGGYHRAWGLGFGGAIPTLRR</sequence>
<reference evidence="11 12" key="1">
    <citation type="submission" date="2024-01" db="EMBL/GenBank/DDBJ databases">
        <title>The genomes of 5 underutilized Papilionoideae crops provide insights into root nodulation and disease resistance.</title>
        <authorList>
            <person name="Yuan L."/>
        </authorList>
    </citation>
    <scope>NUCLEOTIDE SEQUENCE [LARGE SCALE GENOMIC DNA]</scope>
    <source>
        <strain evidence="11">LY-2023</strain>
        <tissue evidence="11">Leaf</tissue>
    </source>
</reference>
<evidence type="ECO:0000256" key="6">
    <source>
        <dbReference type="ARBA" id="ARBA00022989"/>
    </source>
</evidence>
<comment type="caution">
    <text evidence="8">Lacks conserved residue(s) required for the propagation of feature annotation.</text>
</comment>
<organism evidence="11 12">
    <name type="scientific">Clitoria ternatea</name>
    <name type="common">Butterfly pea</name>
    <dbReference type="NCBI Taxonomy" id="43366"/>
    <lineage>
        <taxon>Eukaryota</taxon>
        <taxon>Viridiplantae</taxon>
        <taxon>Streptophyta</taxon>
        <taxon>Embryophyta</taxon>
        <taxon>Tracheophyta</taxon>
        <taxon>Spermatophyta</taxon>
        <taxon>Magnoliopsida</taxon>
        <taxon>eudicotyledons</taxon>
        <taxon>Gunneridae</taxon>
        <taxon>Pentapetalae</taxon>
        <taxon>rosids</taxon>
        <taxon>fabids</taxon>
        <taxon>Fabales</taxon>
        <taxon>Fabaceae</taxon>
        <taxon>Papilionoideae</taxon>
        <taxon>50 kb inversion clade</taxon>
        <taxon>NPAAA clade</taxon>
        <taxon>indigoferoid/millettioid clade</taxon>
        <taxon>Phaseoleae</taxon>
        <taxon>Clitoria</taxon>
    </lineage>
</organism>
<dbReference type="InterPro" id="IPR044173">
    <property type="entry name" value="CASPL"/>
</dbReference>
<dbReference type="NCBIfam" id="TIGR01569">
    <property type="entry name" value="A_tha_TIGR01569"/>
    <property type="match status" value="1"/>
</dbReference>
<keyword evidence="6 8" id="KW-1133">Transmembrane helix</keyword>
<feature type="transmembrane region" description="Helical" evidence="8">
    <location>
        <begin position="156"/>
        <end position="175"/>
    </location>
</feature>
<evidence type="ECO:0000256" key="1">
    <source>
        <dbReference type="ARBA" id="ARBA00004651"/>
    </source>
</evidence>
<evidence type="ECO:0000256" key="7">
    <source>
        <dbReference type="ARBA" id="ARBA00023136"/>
    </source>
</evidence>
<evidence type="ECO:0000313" key="12">
    <source>
        <dbReference type="Proteomes" id="UP001359559"/>
    </source>
</evidence>
<evidence type="ECO:0000313" key="11">
    <source>
        <dbReference type="EMBL" id="KAK7303219.1"/>
    </source>
</evidence>
<dbReference type="AlphaFoldDB" id="A0AAN9JTA8"/>
<dbReference type="InterPro" id="IPR006702">
    <property type="entry name" value="CASP_dom"/>
</dbReference>
<feature type="domain" description="Casparian strip membrane protein" evidence="10">
    <location>
        <begin position="84"/>
        <end position="193"/>
    </location>
</feature>
<evidence type="ECO:0000256" key="3">
    <source>
        <dbReference type="ARBA" id="ARBA00011489"/>
    </source>
</evidence>
<evidence type="ECO:0000256" key="4">
    <source>
        <dbReference type="ARBA" id="ARBA00022475"/>
    </source>
</evidence>
<dbReference type="PANTHER" id="PTHR36488:SF8">
    <property type="entry name" value="CASP-LIKE PROTEIN 1U1"/>
    <property type="match status" value="1"/>
</dbReference>
<feature type="transmembrane region" description="Helical" evidence="8">
    <location>
        <begin position="89"/>
        <end position="109"/>
    </location>
</feature>